<sequence>MFIYNSAMISALGLDETEIIKNLYSDQSKLQLSSDYLLNHQSTYLGLVGQKYKSENILEKKFNSVNNKLALTALIKLKKSLKDLTQYIPKNRIAVIVGTSTSGFSDAENAFKRLNKHNNLGNDFHYKQQEIGGLSEFVKNYLDLSGPSYTISTACSSSARTLISAQHLMQCGLADAVIVGGCDTICKLTTQGFDSLQSVSQSICKPFETTRDGINIGEAAAFMILTKKRFSKSSLKILGIGQSSDAYHMSAPDPSGLGAERSMLDAITKANIRCEDVGYINAHGTGTKLNDSMESMAIFNLFKDNTPVTSTKNQTGHTLGASGILELSICWLILKKSLEIPVQQNFDLIDPNIQPINVNTQYRVLKNKIILSNSFAFGGNNVSIIIGEG</sequence>
<dbReference type="PANTHER" id="PTHR11712:SF320">
    <property type="entry name" value="BETA-KETOACYL SYNTHASE"/>
    <property type="match status" value="1"/>
</dbReference>
<dbReference type="CDD" id="cd00834">
    <property type="entry name" value="KAS_I_II"/>
    <property type="match status" value="1"/>
</dbReference>
<organism evidence="6 7">
    <name type="scientific">Paraphotobacterium marinum</name>
    <dbReference type="NCBI Taxonomy" id="1755811"/>
    <lineage>
        <taxon>Bacteria</taxon>
        <taxon>Pseudomonadati</taxon>
        <taxon>Pseudomonadota</taxon>
        <taxon>Gammaproteobacteria</taxon>
        <taxon>Vibrionales</taxon>
        <taxon>Vibrionaceae</taxon>
        <taxon>Paraphotobacterium</taxon>
    </lineage>
</organism>
<dbReference type="Pfam" id="PF02801">
    <property type="entry name" value="Ketoacyl-synt_C"/>
    <property type="match status" value="1"/>
</dbReference>
<dbReference type="SMART" id="SM00825">
    <property type="entry name" value="PKS_KS"/>
    <property type="match status" value="1"/>
</dbReference>
<keyword evidence="3 4" id="KW-0808">Transferase</keyword>
<dbReference type="AlphaFoldDB" id="A0A220VHK9"/>
<dbReference type="Proteomes" id="UP000242175">
    <property type="component" value="Chromosome small"/>
</dbReference>
<dbReference type="GO" id="GO:0004315">
    <property type="term" value="F:3-oxoacyl-[acyl-carrier-protein] synthase activity"/>
    <property type="evidence" value="ECO:0007669"/>
    <property type="project" value="InterPro"/>
</dbReference>
<dbReference type="InterPro" id="IPR020841">
    <property type="entry name" value="PKS_Beta-ketoAc_synthase_dom"/>
</dbReference>
<evidence type="ECO:0000256" key="1">
    <source>
        <dbReference type="ARBA" id="ARBA00005194"/>
    </source>
</evidence>
<evidence type="ECO:0000256" key="4">
    <source>
        <dbReference type="RuleBase" id="RU003694"/>
    </source>
</evidence>
<dbReference type="NCBIfam" id="NF006618">
    <property type="entry name" value="PRK09185.1"/>
    <property type="match status" value="1"/>
</dbReference>
<comment type="similarity">
    <text evidence="2 4">Belongs to the thiolase-like superfamily. Beta-ketoacyl-ACP synthases family.</text>
</comment>
<dbReference type="InterPro" id="IPR016039">
    <property type="entry name" value="Thiolase-like"/>
</dbReference>
<name>A0A220VHK9_9GAMM</name>
<dbReference type="Pfam" id="PF00109">
    <property type="entry name" value="ketoacyl-synt"/>
    <property type="match status" value="1"/>
</dbReference>
<dbReference type="InterPro" id="IPR014031">
    <property type="entry name" value="Ketoacyl_synth_C"/>
</dbReference>
<dbReference type="GO" id="GO:0006633">
    <property type="term" value="P:fatty acid biosynthetic process"/>
    <property type="evidence" value="ECO:0007669"/>
    <property type="project" value="UniProtKB-UniPathway"/>
</dbReference>
<protein>
    <submittedName>
        <fullName evidence="6">Beta-ketoacyl-[acyl-carrier-protein] synthase II</fullName>
    </submittedName>
</protein>
<evidence type="ECO:0000259" key="5">
    <source>
        <dbReference type="PROSITE" id="PS52004"/>
    </source>
</evidence>
<proteinExistence type="inferred from homology"/>
<accession>A0A220VHK9</accession>
<dbReference type="InterPro" id="IPR014030">
    <property type="entry name" value="Ketoacyl_synth_N"/>
</dbReference>
<keyword evidence="7" id="KW-1185">Reference proteome</keyword>
<dbReference type="InterPro" id="IPR018201">
    <property type="entry name" value="Ketoacyl_synth_AS"/>
</dbReference>
<feature type="domain" description="Ketosynthase family 3 (KS3)" evidence="5">
    <location>
        <begin position="1"/>
        <end position="388"/>
    </location>
</feature>
<dbReference type="Gene3D" id="3.40.47.10">
    <property type="match status" value="1"/>
</dbReference>
<dbReference type="EMBL" id="CP022356">
    <property type="protein sequence ID" value="ASK79672.1"/>
    <property type="molecule type" value="Genomic_DNA"/>
</dbReference>
<comment type="pathway">
    <text evidence="1">Lipid metabolism; fatty acid biosynthesis.</text>
</comment>
<dbReference type="KEGG" id="pmai:CF386_11500"/>
<evidence type="ECO:0000256" key="2">
    <source>
        <dbReference type="ARBA" id="ARBA00008467"/>
    </source>
</evidence>
<dbReference type="PROSITE" id="PS52004">
    <property type="entry name" value="KS3_2"/>
    <property type="match status" value="1"/>
</dbReference>
<dbReference type="GO" id="GO:0005829">
    <property type="term" value="C:cytosol"/>
    <property type="evidence" value="ECO:0007669"/>
    <property type="project" value="TreeGrafter"/>
</dbReference>
<dbReference type="RefSeq" id="WP_089074580.1">
    <property type="nucleotide sequence ID" value="NZ_CBCSAM010000014.1"/>
</dbReference>
<dbReference type="SUPFAM" id="SSF53901">
    <property type="entry name" value="Thiolase-like"/>
    <property type="match status" value="2"/>
</dbReference>
<dbReference type="OrthoDB" id="9808669at2"/>
<dbReference type="InterPro" id="IPR000794">
    <property type="entry name" value="Beta-ketoacyl_synthase"/>
</dbReference>
<evidence type="ECO:0000256" key="3">
    <source>
        <dbReference type="ARBA" id="ARBA00022679"/>
    </source>
</evidence>
<evidence type="ECO:0000313" key="7">
    <source>
        <dbReference type="Proteomes" id="UP000242175"/>
    </source>
</evidence>
<gene>
    <name evidence="6" type="ORF">CF386_11500</name>
</gene>
<evidence type="ECO:0000313" key="6">
    <source>
        <dbReference type="EMBL" id="ASK79672.1"/>
    </source>
</evidence>
<dbReference type="PROSITE" id="PS00606">
    <property type="entry name" value="KS3_1"/>
    <property type="match status" value="1"/>
</dbReference>
<dbReference type="UniPathway" id="UPA00094"/>
<dbReference type="PANTHER" id="PTHR11712">
    <property type="entry name" value="POLYKETIDE SYNTHASE-RELATED"/>
    <property type="match status" value="1"/>
</dbReference>
<reference evidence="6 7" key="1">
    <citation type="journal article" date="2016" name="Int. J. Syst. Evol. Microbiol.">
        <title>Paraphotobacterium marinum gen. nov., sp. nov., a member of the family Vibrionaceae, isolated from surface seawater.</title>
        <authorList>
            <person name="Huang Z."/>
            <person name="Dong C."/>
            <person name="Shao Z."/>
        </authorList>
    </citation>
    <scope>NUCLEOTIDE SEQUENCE [LARGE SCALE GENOMIC DNA]</scope>
    <source>
        <strain evidence="6 7">NSCS20N07D</strain>
    </source>
</reference>